<dbReference type="Proteomes" id="UP000039217">
    <property type="component" value="Unassembled WGS sequence"/>
</dbReference>
<evidence type="ECO:0000313" key="4">
    <source>
        <dbReference type="Proteomes" id="UP000039021"/>
    </source>
</evidence>
<evidence type="ECO:0000313" key="2">
    <source>
        <dbReference type="EMBL" id="CNV36349.1"/>
    </source>
</evidence>
<protein>
    <submittedName>
        <fullName evidence="2">Uncharacterized protein</fullName>
    </submittedName>
</protein>
<organism evidence="2 5">
    <name type="scientific">Mycobacterium tuberculosis</name>
    <dbReference type="NCBI Taxonomy" id="1773"/>
    <lineage>
        <taxon>Bacteria</taxon>
        <taxon>Bacillati</taxon>
        <taxon>Actinomycetota</taxon>
        <taxon>Actinomycetes</taxon>
        <taxon>Mycobacteriales</taxon>
        <taxon>Mycobacteriaceae</taxon>
        <taxon>Mycobacterium</taxon>
        <taxon>Mycobacterium tuberculosis complex</taxon>
    </lineage>
</organism>
<dbReference type="Proteomes" id="UP000039021">
    <property type="component" value="Unassembled WGS sequence"/>
</dbReference>
<dbReference type="EMBL" id="CQQC01000720">
    <property type="protein sequence ID" value="CNV36349.1"/>
    <property type="molecule type" value="Genomic_DNA"/>
</dbReference>
<accession>A0A655EXG1</accession>
<evidence type="ECO:0000313" key="3">
    <source>
        <dbReference type="EMBL" id="COX05723.1"/>
    </source>
</evidence>
<evidence type="ECO:0000313" key="5">
    <source>
        <dbReference type="Proteomes" id="UP000039217"/>
    </source>
</evidence>
<feature type="region of interest" description="Disordered" evidence="1">
    <location>
        <begin position="100"/>
        <end position="133"/>
    </location>
</feature>
<sequence>MQPQHLLDPGQRAEFFGRNAAQLGARKSAVQGLDHVQPPALEQGQGIQRQRVEKSAPGFGVVGEHANRIALTGRRDRDAQHVAQRVRLVGGYHQHSLAGPGITYRGGGRQSGLSYPALADKETDPGLSRRTGITQPSTRFFRSFNAPSINLRSALRLSIPIMGTARSTASS</sequence>
<reference evidence="3" key="1">
    <citation type="submission" date="2015-03" db="EMBL/GenBank/DDBJ databases">
        <authorList>
            <consortium name="Pathogen Informatics"/>
            <person name="Murphy D."/>
        </authorList>
    </citation>
    <scope>NUCLEOTIDE SEQUENCE</scope>
    <source>
        <strain evidence="3">N09902308</strain>
    </source>
</reference>
<proteinExistence type="predicted"/>
<name>A0A655EXG1_MYCTX</name>
<dbReference type="AlphaFoldDB" id="A0A655EXG1"/>
<reference evidence="4 5" key="2">
    <citation type="submission" date="2015-03" db="EMBL/GenBank/DDBJ databases">
        <authorList>
            <consortium name="Pathogen Informatics"/>
        </authorList>
    </citation>
    <scope>NUCLEOTIDE SEQUENCE [LARGE SCALE GENOMIC DNA]</scope>
    <source>
        <strain evidence="2 5">D00501624</strain>
        <strain evidence="4">N09902308</strain>
    </source>
</reference>
<gene>
    <name evidence="2" type="ORF">ERS007661_02173</name>
    <name evidence="3" type="ORF">ERS007739_00597</name>
</gene>
<dbReference type="EMBL" id="CSBK01000177">
    <property type="protein sequence ID" value="COX05723.1"/>
    <property type="molecule type" value="Genomic_DNA"/>
</dbReference>
<evidence type="ECO:0000256" key="1">
    <source>
        <dbReference type="SAM" id="MobiDB-lite"/>
    </source>
</evidence>